<proteinExistence type="predicted"/>
<dbReference type="AlphaFoldDB" id="V6LIK8"/>
<reference evidence="2" key="1">
    <citation type="journal article" date="2014" name="PLoS Genet.">
        <title>The Genome of Spironucleus salmonicida Highlights a Fish Pathogen Adapted to Fluctuating Environments.</title>
        <authorList>
            <person name="Xu F."/>
            <person name="Jerlstrom-Hultqvist J."/>
            <person name="Einarsson E."/>
            <person name="Astvaldsson A."/>
            <person name="Svard S.G."/>
            <person name="Andersson J.O."/>
        </authorList>
    </citation>
    <scope>NUCLEOTIDE SEQUENCE</scope>
</reference>
<dbReference type="CDD" id="cd00167">
    <property type="entry name" value="SANT"/>
    <property type="match status" value="1"/>
</dbReference>
<name>V6LIK8_9EUKA</name>
<keyword evidence="2" id="KW-0238">DNA-binding</keyword>
<dbReference type="SUPFAM" id="SSF46689">
    <property type="entry name" value="Homeodomain-like"/>
    <property type="match status" value="1"/>
</dbReference>
<accession>V6LIK8</accession>
<dbReference type="Gene3D" id="1.10.10.60">
    <property type="entry name" value="Homeodomain-like"/>
    <property type="match status" value="1"/>
</dbReference>
<evidence type="ECO:0000259" key="1">
    <source>
        <dbReference type="PROSITE" id="PS50090"/>
    </source>
</evidence>
<dbReference type="PROSITE" id="PS50090">
    <property type="entry name" value="MYB_LIKE"/>
    <property type="match status" value="1"/>
</dbReference>
<dbReference type="InterPro" id="IPR009057">
    <property type="entry name" value="Homeodomain-like_sf"/>
</dbReference>
<dbReference type="GO" id="GO:0003677">
    <property type="term" value="F:DNA binding"/>
    <property type="evidence" value="ECO:0007669"/>
    <property type="project" value="UniProtKB-KW"/>
</dbReference>
<gene>
    <name evidence="2" type="ORF">SS50377_15680</name>
</gene>
<organism evidence="2">
    <name type="scientific">Spironucleus salmonicida</name>
    <dbReference type="NCBI Taxonomy" id="348837"/>
    <lineage>
        <taxon>Eukaryota</taxon>
        <taxon>Metamonada</taxon>
        <taxon>Diplomonadida</taxon>
        <taxon>Hexamitidae</taxon>
        <taxon>Hexamitinae</taxon>
        <taxon>Spironucleus</taxon>
    </lineage>
</organism>
<dbReference type="VEuPathDB" id="GiardiaDB:SS50377_21833"/>
<feature type="domain" description="Myb-like" evidence="1">
    <location>
        <begin position="124"/>
        <end position="171"/>
    </location>
</feature>
<evidence type="ECO:0000313" key="2">
    <source>
        <dbReference type="EMBL" id="EST44377.1"/>
    </source>
</evidence>
<protein>
    <submittedName>
        <fullName evidence="2">Myb-like DNA-binding domain-containing protein</fullName>
    </submittedName>
</protein>
<dbReference type="InterPro" id="IPR001005">
    <property type="entry name" value="SANT/Myb"/>
</dbReference>
<dbReference type="EMBL" id="KI546116">
    <property type="protein sequence ID" value="EST44377.1"/>
    <property type="molecule type" value="Genomic_DNA"/>
</dbReference>
<sequence length="207" mass="23941">MVLQPSVRSTTKAVAKLGRDSLLLRPPASRAFWNWWNCYLRIPPRYAELSLVHPAPPRILGHNTRNRARNRFWNPTISVVYRIAQPSACRQIPRVAYYAAIPGYTALGKHAAPLQMAFTRAPCWPLEDEQTLFRYVETHVFPTGHIDWTDIGNCLPHRTLSQCTSKLHRMRQDTDRFKFRRLGRKFPREADAPIQLDVLLAVLQAME</sequence>